<dbReference type="Proteomes" id="UP000500857">
    <property type="component" value="Chromosome"/>
</dbReference>
<evidence type="ECO:0000313" key="1">
    <source>
        <dbReference type="EMBL" id="QIZ69762.1"/>
    </source>
</evidence>
<proteinExistence type="predicted"/>
<keyword evidence="2" id="KW-1185">Reference proteome</keyword>
<dbReference type="AlphaFoldDB" id="A0A6H1TT48"/>
<sequence length="114" mass="13214">MTYTFDILGISPVISFFNQQQVIADRPSPSGVEYLATNKCTLDAFLESVETVSTQAEWNLDRVVETVIEFWMNNPDSIWYWKERLEDAGDRNLLVGRVAEMDSLRHTFESLFQE</sequence>
<evidence type="ECO:0000313" key="2">
    <source>
        <dbReference type="Proteomes" id="UP000500857"/>
    </source>
</evidence>
<name>A0A6H1TT48_9CYAN</name>
<accession>A0A6H1TT48</accession>
<protein>
    <submittedName>
        <fullName evidence="1">Uncharacterized protein</fullName>
    </submittedName>
</protein>
<dbReference type="EMBL" id="CP051167">
    <property type="protein sequence ID" value="QIZ69762.1"/>
    <property type="molecule type" value="Genomic_DNA"/>
</dbReference>
<gene>
    <name evidence="1" type="ORF">HCG48_03515</name>
</gene>
<organism evidence="1 2">
    <name type="scientific">Oxynema aestuarii AP17</name>
    <dbReference type="NCBI Taxonomy" id="2064643"/>
    <lineage>
        <taxon>Bacteria</taxon>
        <taxon>Bacillati</taxon>
        <taxon>Cyanobacteriota</taxon>
        <taxon>Cyanophyceae</taxon>
        <taxon>Oscillatoriophycideae</taxon>
        <taxon>Oscillatoriales</taxon>
        <taxon>Oscillatoriaceae</taxon>
        <taxon>Oxynema</taxon>
        <taxon>Oxynema aestuarii</taxon>
    </lineage>
</organism>
<dbReference type="KEGG" id="oxy:HCG48_03515"/>
<reference evidence="1 2" key="1">
    <citation type="submission" date="2020-04" db="EMBL/GenBank/DDBJ databases">
        <authorList>
            <person name="Basu S."/>
            <person name="Maruthanayagam V."/>
            <person name="Chakraborty S."/>
            <person name="Pramanik A."/>
            <person name="Mukherjee J."/>
            <person name="Brink B."/>
        </authorList>
    </citation>
    <scope>NUCLEOTIDE SEQUENCE [LARGE SCALE GENOMIC DNA]</scope>
    <source>
        <strain evidence="1 2">AP17</strain>
    </source>
</reference>
<dbReference type="RefSeq" id="WP_168567919.1">
    <property type="nucleotide sequence ID" value="NZ_CP051167.1"/>
</dbReference>